<dbReference type="AlphaFoldDB" id="A0A4Y8WP55"/>
<dbReference type="GO" id="GO:0003677">
    <property type="term" value="F:DNA binding"/>
    <property type="evidence" value="ECO:0007669"/>
    <property type="project" value="UniProtKB-KW"/>
</dbReference>
<evidence type="ECO:0000313" key="8">
    <source>
        <dbReference type="Proteomes" id="UP000297225"/>
    </source>
</evidence>
<dbReference type="Pfam" id="PF17854">
    <property type="entry name" value="FtsK_alpha"/>
    <property type="match status" value="1"/>
</dbReference>
<evidence type="ECO:0000256" key="2">
    <source>
        <dbReference type="ARBA" id="ARBA00022741"/>
    </source>
</evidence>
<feature type="transmembrane region" description="Helical" evidence="6">
    <location>
        <begin position="145"/>
        <end position="167"/>
    </location>
</feature>
<dbReference type="Pfam" id="PF09397">
    <property type="entry name" value="FtsK_gamma"/>
    <property type="match status" value="1"/>
</dbReference>
<dbReference type="GO" id="GO:0005524">
    <property type="term" value="F:ATP binding"/>
    <property type="evidence" value="ECO:0007669"/>
    <property type="project" value="UniProtKB-UniRule"/>
</dbReference>
<evidence type="ECO:0000256" key="3">
    <source>
        <dbReference type="ARBA" id="ARBA00022840"/>
    </source>
</evidence>
<accession>A0A4Y8WP55</accession>
<feature type="transmembrane region" description="Helical" evidence="6">
    <location>
        <begin position="187"/>
        <end position="212"/>
    </location>
</feature>
<dbReference type="InterPro" id="IPR036390">
    <property type="entry name" value="WH_DNA-bd_sf"/>
</dbReference>
<dbReference type="InterPro" id="IPR036259">
    <property type="entry name" value="MFS_trans_sf"/>
</dbReference>
<dbReference type="SMART" id="SM00843">
    <property type="entry name" value="Ftsk_gamma"/>
    <property type="match status" value="1"/>
</dbReference>
<keyword evidence="6" id="KW-0812">Transmembrane</keyword>
<dbReference type="InterPro" id="IPR002543">
    <property type="entry name" value="FtsK_dom"/>
</dbReference>
<proteinExistence type="inferred from homology"/>
<dbReference type="SUPFAM" id="SSF52540">
    <property type="entry name" value="P-loop containing nucleoside triphosphate hydrolases"/>
    <property type="match status" value="1"/>
</dbReference>
<dbReference type="Proteomes" id="UP000297225">
    <property type="component" value="Unassembled WGS sequence"/>
</dbReference>
<organism evidence="7 8">
    <name type="scientific">Porphyromonas levii</name>
    <dbReference type="NCBI Taxonomy" id="28114"/>
    <lineage>
        <taxon>Bacteria</taxon>
        <taxon>Pseudomonadati</taxon>
        <taxon>Bacteroidota</taxon>
        <taxon>Bacteroidia</taxon>
        <taxon>Bacteroidales</taxon>
        <taxon>Porphyromonadaceae</taxon>
        <taxon>Porphyromonas</taxon>
    </lineage>
</organism>
<keyword evidence="4" id="KW-0238">DNA-binding</keyword>
<sequence length="852" mass="94644">MSKVNKGRTKPVENRRGRSSGQPVAVGGSIKERTSRFFRGLFGKERMVPVTIGALFMGFAIFMLYAFFSYLLNGAADQSVLLDQNLTSIEAQSEAMEGGNGVVGMGLMHQMVNEWVGFGILSIIAMLIGVGVGLLGTARVNYPKIIIFSAIATFWLSLFSAAIFRGIAGWFFFYPGGILGETIYQWLYMRIGLFGTWLLIILVLFLTLFLFFKSIRRKYNTWAQHKRDGIEQGAEPQAKRPNRAWLNFKKWFRNKETGSADDDELLLVPHSEEEELFDEPAAPTTPVITLNEEKVAPVEPIVVRPTRPVTMVEGTTDGIDIQVTDNRNMDDEVTTAELRAQQLVEEQGEYDPRLELSRFEMPHADLLKKYDQQTDGIDIEEIEENKRLITSTLESFRIGIKSINATVGPAITLYEVVPEEGILISRIRSLEDNISMSLSAMGIRIIAPIPGKGTIGMEVPNKNPQIVSMRSVILSKKFSESTAALPVALGRTITNDVFVFDLAKTPHLLVAGATGQGKSVGLNAIITSLLYKLHPAELKFVMIDPKMVEFSLYSLIEKHYMAKLPGEEQVIITEPKRVQGTLESLCVEMDDRYELLSKAHVRNIKEYNQMFKQRRLNPEKGHKYLPYIVLIIDEYGDLMLTGGKEIEAPITRLAQKARAVGIHAIIATQRPMASIITGAIKANFPGRLAFKVSSGIDSKIILDAQGANRLIGRGDCLFTTGNDLTRVQSAFVDTPEVNDLVRFISEQRGFPEAYPLPEVLPEGSAGAGLATGELDPNDRDELFESVARRVVADKRPAASYIQQIFGVGYNRASRLMVQLEYAGIIGPADGNKPRELLVTTVEQLDNILYPNN</sequence>
<dbReference type="PROSITE" id="PS50901">
    <property type="entry name" value="FTSK"/>
    <property type="match status" value="1"/>
</dbReference>
<feature type="transmembrane region" description="Helical" evidence="6">
    <location>
        <begin position="47"/>
        <end position="72"/>
    </location>
</feature>
<keyword evidence="3" id="KW-0067">ATP-binding</keyword>
<dbReference type="InterPro" id="IPR027417">
    <property type="entry name" value="P-loop_NTPase"/>
</dbReference>
<dbReference type="OrthoDB" id="9807790at2"/>
<dbReference type="RefSeq" id="WP_134849963.1">
    <property type="nucleotide sequence ID" value="NZ_CP197400.1"/>
</dbReference>
<dbReference type="Pfam" id="PF01580">
    <property type="entry name" value="FtsK_SpoIIIE"/>
    <property type="match status" value="1"/>
</dbReference>
<feature type="transmembrane region" description="Helical" evidence="6">
    <location>
        <begin position="115"/>
        <end position="138"/>
    </location>
</feature>
<comment type="caution">
    <text evidence="7">The sequence shown here is derived from an EMBL/GenBank/DDBJ whole genome shotgun (WGS) entry which is preliminary data.</text>
</comment>
<protein>
    <submittedName>
        <fullName evidence="7">DNA translocase FtsK</fullName>
    </submittedName>
</protein>
<dbReference type="STRING" id="1122973.GCA_000379925_00242"/>
<comment type="similarity">
    <text evidence="1">Belongs to the FtsK/SpoIIIE/SftA family.</text>
</comment>
<dbReference type="InterPro" id="IPR050206">
    <property type="entry name" value="FtsK/SpoIIIE/SftA"/>
</dbReference>
<gene>
    <name evidence="7" type="ORF">E4P47_06210</name>
</gene>
<evidence type="ECO:0000256" key="4">
    <source>
        <dbReference type="ARBA" id="ARBA00023125"/>
    </source>
</evidence>
<dbReference type="SUPFAM" id="SSF103473">
    <property type="entry name" value="MFS general substrate transporter"/>
    <property type="match status" value="1"/>
</dbReference>
<name>A0A4Y8WP55_9PORP</name>
<dbReference type="PANTHER" id="PTHR22683">
    <property type="entry name" value="SPORULATION PROTEIN RELATED"/>
    <property type="match status" value="1"/>
</dbReference>
<dbReference type="EMBL" id="SPNC01000088">
    <property type="protein sequence ID" value="TFH94760.1"/>
    <property type="molecule type" value="Genomic_DNA"/>
</dbReference>
<dbReference type="Gene3D" id="1.10.10.10">
    <property type="entry name" value="Winged helix-like DNA-binding domain superfamily/Winged helix DNA-binding domain"/>
    <property type="match status" value="1"/>
</dbReference>
<dbReference type="Gene3D" id="3.40.50.300">
    <property type="entry name" value="P-loop containing nucleotide triphosphate hydrolases"/>
    <property type="match status" value="1"/>
</dbReference>
<dbReference type="PANTHER" id="PTHR22683:SF41">
    <property type="entry name" value="DNA TRANSLOCASE FTSK"/>
    <property type="match status" value="1"/>
</dbReference>
<feature type="region of interest" description="Disordered" evidence="5">
    <location>
        <begin position="1"/>
        <end position="26"/>
    </location>
</feature>
<dbReference type="InterPro" id="IPR018541">
    <property type="entry name" value="Ftsk_gamma"/>
</dbReference>
<keyword evidence="6" id="KW-1133">Transmembrane helix</keyword>
<dbReference type="InterPro" id="IPR041027">
    <property type="entry name" value="FtsK_alpha"/>
</dbReference>
<keyword evidence="2" id="KW-0547">Nucleotide-binding</keyword>
<dbReference type="Gene3D" id="3.30.980.40">
    <property type="match status" value="1"/>
</dbReference>
<evidence type="ECO:0000256" key="6">
    <source>
        <dbReference type="SAM" id="Phobius"/>
    </source>
</evidence>
<evidence type="ECO:0000256" key="1">
    <source>
        <dbReference type="ARBA" id="ARBA00006474"/>
    </source>
</evidence>
<keyword evidence="6" id="KW-0472">Membrane</keyword>
<dbReference type="SUPFAM" id="SSF46785">
    <property type="entry name" value="Winged helix' DNA-binding domain"/>
    <property type="match status" value="1"/>
</dbReference>
<reference evidence="7 8" key="1">
    <citation type="submission" date="2019-03" db="EMBL/GenBank/DDBJ databases">
        <title>Porphyromonas levii Isolated from the Uterus of Dairy Cows.</title>
        <authorList>
            <person name="Francis A.M."/>
        </authorList>
    </citation>
    <scope>NUCLEOTIDE SEQUENCE [LARGE SCALE GENOMIC DNA]</scope>
    <source>
        <strain evidence="7 8">AF5678</strain>
    </source>
</reference>
<evidence type="ECO:0000256" key="5">
    <source>
        <dbReference type="SAM" id="MobiDB-lite"/>
    </source>
</evidence>
<keyword evidence="8" id="KW-1185">Reference proteome</keyword>
<dbReference type="InterPro" id="IPR036388">
    <property type="entry name" value="WH-like_DNA-bd_sf"/>
</dbReference>
<evidence type="ECO:0000313" key="7">
    <source>
        <dbReference type="EMBL" id="TFH94760.1"/>
    </source>
</evidence>